<dbReference type="RefSeq" id="WP_042234953.1">
    <property type="nucleotide sequence ID" value="NZ_CP026520.1"/>
</dbReference>
<evidence type="ECO:0000256" key="4">
    <source>
        <dbReference type="PROSITE-ProRule" id="PRU00169"/>
    </source>
</evidence>
<dbReference type="GeneID" id="95378535"/>
<dbReference type="PROSITE" id="PS50110">
    <property type="entry name" value="RESPONSE_REGULATORY"/>
    <property type="match status" value="1"/>
</dbReference>
<dbReference type="PRINTS" id="PR00032">
    <property type="entry name" value="HTHARAC"/>
</dbReference>
<dbReference type="Pfam" id="PF12833">
    <property type="entry name" value="HTH_18"/>
    <property type="match status" value="1"/>
</dbReference>
<dbReference type="InterPro" id="IPR011006">
    <property type="entry name" value="CheY-like_superfamily"/>
</dbReference>
<evidence type="ECO:0000256" key="2">
    <source>
        <dbReference type="ARBA" id="ARBA00023125"/>
    </source>
</evidence>
<dbReference type="SMART" id="SM00342">
    <property type="entry name" value="HTH_ARAC"/>
    <property type="match status" value="1"/>
</dbReference>
<dbReference type="AlphaFoldDB" id="A0A410X3L9"/>
<dbReference type="SMART" id="SM00448">
    <property type="entry name" value="REC"/>
    <property type="match status" value="1"/>
</dbReference>
<protein>
    <submittedName>
        <fullName evidence="7 8">Response regulator</fullName>
    </submittedName>
</protein>
<dbReference type="Proteomes" id="UP001527202">
    <property type="component" value="Unassembled WGS sequence"/>
</dbReference>
<gene>
    <name evidence="7" type="ORF">M5X16_05970</name>
    <name evidence="8" type="ORF">PC41400_27485</name>
</gene>
<dbReference type="GO" id="GO:0003700">
    <property type="term" value="F:DNA-binding transcription factor activity"/>
    <property type="evidence" value="ECO:0007669"/>
    <property type="project" value="InterPro"/>
</dbReference>
<feature type="modified residue" description="4-aspartylphosphate" evidence="4">
    <location>
        <position position="55"/>
    </location>
</feature>
<proteinExistence type="predicted"/>
<keyword evidence="10" id="KW-1185">Reference proteome</keyword>
<dbReference type="InterPro" id="IPR020449">
    <property type="entry name" value="Tscrpt_reg_AraC-type_HTH"/>
</dbReference>
<dbReference type="InterPro" id="IPR001789">
    <property type="entry name" value="Sig_transdc_resp-reg_receiver"/>
</dbReference>
<evidence type="ECO:0000256" key="3">
    <source>
        <dbReference type="ARBA" id="ARBA00023163"/>
    </source>
</evidence>
<dbReference type="InterPro" id="IPR018062">
    <property type="entry name" value="HTH_AraC-typ_CS"/>
</dbReference>
<dbReference type="Gene3D" id="1.10.10.60">
    <property type="entry name" value="Homeodomain-like"/>
    <property type="match status" value="2"/>
</dbReference>
<dbReference type="Pfam" id="PF00072">
    <property type="entry name" value="Response_reg"/>
    <property type="match status" value="1"/>
</dbReference>
<evidence type="ECO:0000313" key="10">
    <source>
        <dbReference type="Proteomes" id="UP001527202"/>
    </source>
</evidence>
<evidence type="ECO:0000313" key="8">
    <source>
        <dbReference type="EMBL" id="QAV21206.1"/>
    </source>
</evidence>
<dbReference type="KEGG" id="pchi:PC41400_27485"/>
<keyword evidence="4" id="KW-0597">Phosphoprotein</keyword>
<dbReference type="PROSITE" id="PS00041">
    <property type="entry name" value="HTH_ARAC_FAMILY_1"/>
    <property type="match status" value="1"/>
</dbReference>
<dbReference type="PROSITE" id="PS01124">
    <property type="entry name" value="HTH_ARAC_FAMILY_2"/>
    <property type="match status" value="1"/>
</dbReference>
<dbReference type="SUPFAM" id="SSF52172">
    <property type="entry name" value="CheY-like"/>
    <property type="match status" value="1"/>
</dbReference>
<dbReference type="InterPro" id="IPR009057">
    <property type="entry name" value="Homeodomain-like_sf"/>
</dbReference>
<sequence>MYNVLLADDEILDLEGMQTFIPWERLGLHVVGAVNNGFDAVRVMEQEKVDILVTDVRMPSMTGLELARKSLERHTGLRVIFLSGHQDFGYVKEALSLKACSYVLKPMDDNELIQSLETIIGDLNREQKRRKTERAFEQMRPIVHNEYVFRLLEGTAGRQELDDLLTEEGLEPIRYPIRAAVLETDDLSWKLNPYTAKERQDMLNDFGGQIMDLCRPRGITHMCRITKQRLGLLVTADEKGIKELQEVIAYVKEHFPFTITIGLGNPAEDPSALQESYREALAALDAKMFYGKAKIIETREIPQEEIADAKQLEFRLDALFNAMVQYDLVGIHDEIDRLFNVAVCLRSRFTIHNFATYLIVKLDGYLQTRNEQLFTLLGMELQNLDILLQFETIEDIRSWMRRMLFEISEKLNMGNQSKNRKLIRDMMEYIKERLHENVTLRDVADRFSFSPNYLGHVFKEETGQNFSDYVIALRMEKAKELLGDPTLKIYEVADRIGYRYLPYFSRQFKETFGMTPMQFRRNH</sequence>
<dbReference type="PANTHER" id="PTHR43280:SF2">
    <property type="entry name" value="HTH-TYPE TRANSCRIPTIONAL REGULATOR EXSA"/>
    <property type="match status" value="1"/>
</dbReference>
<dbReference type="GO" id="GO:0043565">
    <property type="term" value="F:sequence-specific DNA binding"/>
    <property type="evidence" value="ECO:0007669"/>
    <property type="project" value="InterPro"/>
</dbReference>
<evidence type="ECO:0000313" key="9">
    <source>
        <dbReference type="Proteomes" id="UP000288943"/>
    </source>
</evidence>
<dbReference type="CDD" id="cd17536">
    <property type="entry name" value="REC_YesN-like"/>
    <property type="match status" value="1"/>
</dbReference>
<feature type="domain" description="Response regulatory" evidence="6">
    <location>
        <begin position="3"/>
        <end position="120"/>
    </location>
</feature>
<organism evidence="8 9">
    <name type="scientific">Paenibacillus chitinolyticus</name>
    <dbReference type="NCBI Taxonomy" id="79263"/>
    <lineage>
        <taxon>Bacteria</taxon>
        <taxon>Bacillati</taxon>
        <taxon>Bacillota</taxon>
        <taxon>Bacilli</taxon>
        <taxon>Bacillales</taxon>
        <taxon>Paenibacillaceae</taxon>
        <taxon>Paenibacillus</taxon>
    </lineage>
</organism>
<feature type="domain" description="HTH araC/xylS-type" evidence="5">
    <location>
        <begin position="424"/>
        <end position="522"/>
    </location>
</feature>
<keyword evidence="2 8" id="KW-0238">DNA-binding</keyword>
<evidence type="ECO:0000313" key="7">
    <source>
        <dbReference type="EMBL" id="MCY9595319.1"/>
    </source>
</evidence>
<reference evidence="7 10" key="2">
    <citation type="submission" date="2022-05" db="EMBL/GenBank/DDBJ databases">
        <title>Genome Sequencing of Bee-Associated Microbes.</title>
        <authorList>
            <person name="Dunlap C."/>
        </authorList>
    </citation>
    <scope>NUCLEOTIDE SEQUENCE [LARGE SCALE GENOMIC DNA]</scope>
    <source>
        <strain evidence="7 10">NRRL B-23120</strain>
    </source>
</reference>
<dbReference type="SUPFAM" id="SSF46689">
    <property type="entry name" value="Homeodomain-like"/>
    <property type="match status" value="2"/>
</dbReference>
<dbReference type="Proteomes" id="UP000288943">
    <property type="component" value="Chromosome"/>
</dbReference>
<accession>A0A410X3L9</accession>
<dbReference type="EMBL" id="JAMDMJ010000007">
    <property type="protein sequence ID" value="MCY9595319.1"/>
    <property type="molecule type" value="Genomic_DNA"/>
</dbReference>
<dbReference type="InterPro" id="IPR018060">
    <property type="entry name" value="HTH_AraC"/>
</dbReference>
<dbReference type="GO" id="GO:0000160">
    <property type="term" value="P:phosphorelay signal transduction system"/>
    <property type="evidence" value="ECO:0007669"/>
    <property type="project" value="InterPro"/>
</dbReference>
<dbReference type="InterPro" id="IPR041522">
    <property type="entry name" value="CdaR_GGDEF"/>
</dbReference>
<evidence type="ECO:0000259" key="6">
    <source>
        <dbReference type="PROSITE" id="PS50110"/>
    </source>
</evidence>
<dbReference type="OrthoDB" id="2666291at2"/>
<keyword evidence="3" id="KW-0804">Transcription</keyword>
<dbReference type="Pfam" id="PF17853">
    <property type="entry name" value="GGDEF_2"/>
    <property type="match status" value="1"/>
</dbReference>
<evidence type="ECO:0000256" key="1">
    <source>
        <dbReference type="ARBA" id="ARBA00023015"/>
    </source>
</evidence>
<dbReference type="Gene3D" id="3.40.50.2300">
    <property type="match status" value="1"/>
</dbReference>
<dbReference type="PANTHER" id="PTHR43280">
    <property type="entry name" value="ARAC-FAMILY TRANSCRIPTIONAL REGULATOR"/>
    <property type="match status" value="1"/>
</dbReference>
<reference evidence="8 9" key="1">
    <citation type="submission" date="2018-01" db="EMBL/GenBank/DDBJ databases">
        <title>The whole genome sequencing and assembly of Paenibacillus chitinolyticus KCCM 41400 strain.</title>
        <authorList>
            <person name="Kim J.-Y."/>
            <person name="Park M.-K."/>
            <person name="Lee Y.-J."/>
            <person name="Yi H."/>
            <person name="Bahn Y.-S."/>
            <person name="Kim J.F."/>
            <person name="Lee D.-W."/>
        </authorList>
    </citation>
    <scope>NUCLEOTIDE SEQUENCE [LARGE SCALE GENOMIC DNA]</scope>
    <source>
        <strain evidence="8 9">KCCM 41400</strain>
    </source>
</reference>
<dbReference type="EMBL" id="CP026520">
    <property type="protein sequence ID" value="QAV21206.1"/>
    <property type="molecule type" value="Genomic_DNA"/>
</dbReference>
<keyword evidence="1" id="KW-0805">Transcription regulation</keyword>
<name>A0A410X3L9_9BACL</name>
<evidence type="ECO:0000259" key="5">
    <source>
        <dbReference type="PROSITE" id="PS01124"/>
    </source>
</evidence>